<evidence type="ECO:0008006" key="3">
    <source>
        <dbReference type="Google" id="ProtNLM"/>
    </source>
</evidence>
<organism evidence="1 2">
    <name type="scientific">Pararcticibacter amylolyticus</name>
    <dbReference type="NCBI Taxonomy" id="2173175"/>
    <lineage>
        <taxon>Bacteria</taxon>
        <taxon>Pseudomonadati</taxon>
        <taxon>Bacteroidota</taxon>
        <taxon>Sphingobacteriia</taxon>
        <taxon>Sphingobacteriales</taxon>
        <taxon>Sphingobacteriaceae</taxon>
        <taxon>Pararcticibacter</taxon>
    </lineage>
</organism>
<dbReference type="EMBL" id="QEAS01000001">
    <property type="protein sequence ID" value="PWG82430.1"/>
    <property type="molecule type" value="Genomic_DNA"/>
</dbReference>
<dbReference type="GO" id="GO:0016787">
    <property type="term" value="F:hydrolase activity"/>
    <property type="evidence" value="ECO:0007669"/>
    <property type="project" value="UniProtKB-ARBA"/>
</dbReference>
<proteinExistence type="predicted"/>
<evidence type="ECO:0000313" key="1">
    <source>
        <dbReference type="EMBL" id="PWG82430.1"/>
    </source>
</evidence>
<gene>
    <name evidence="1" type="ORF">DDR33_00750</name>
</gene>
<dbReference type="InterPro" id="IPR017850">
    <property type="entry name" value="Alkaline_phosphatase_core_sf"/>
</dbReference>
<name>A0A2U2PM15_9SPHI</name>
<dbReference type="Pfam" id="PF01663">
    <property type="entry name" value="Phosphodiest"/>
    <property type="match status" value="1"/>
</dbReference>
<dbReference type="Proteomes" id="UP000245647">
    <property type="component" value="Unassembled WGS sequence"/>
</dbReference>
<comment type="caution">
    <text evidence="1">The sequence shown here is derived from an EMBL/GenBank/DDBJ whole genome shotgun (WGS) entry which is preliminary data.</text>
</comment>
<protein>
    <recommendedName>
        <fullName evidence="3">Sulfatase</fullName>
    </recommendedName>
</protein>
<dbReference type="PANTHER" id="PTHR10151:SF120">
    <property type="entry name" value="BIS(5'-ADENOSYL)-TRIPHOSPHATASE"/>
    <property type="match status" value="1"/>
</dbReference>
<reference evidence="1 2" key="1">
    <citation type="submission" date="2018-04" db="EMBL/GenBank/DDBJ databases">
        <title>Pedobacter chongqingensis sp. nov., isolated from a rottenly hemp rope.</title>
        <authorList>
            <person name="Cai Y."/>
        </authorList>
    </citation>
    <scope>NUCLEOTIDE SEQUENCE [LARGE SCALE GENOMIC DNA]</scope>
    <source>
        <strain evidence="1 2">FJ4-8</strain>
    </source>
</reference>
<evidence type="ECO:0000313" key="2">
    <source>
        <dbReference type="Proteomes" id="UP000245647"/>
    </source>
</evidence>
<keyword evidence="2" id="KW-1185">Reference proteome</keyword>
<sequence>MLSYVLTKKRVVFYLVDGARPDVLSELLSKGELPNFSRIAEEGTYRMATSCFPSTTGPAYLPFLTGHFPGTMGITGIRWFDKYEFKRSRLNKYAMRSYCGPEAAWFNTDMPVDKPTLFELTGRAYNLYNMITRNVPDEFDLGKKGKGLLYTRAHFLKRHHPVDFQGHARIMDMFRQGNDFDFLFAVFPSVDWDSHYYHYRDQRTVEAYKIADQSLGEVREFLEKKGWWNDTLFVLTSDHGLTATHSHLDLGDWMAAHDLKSVYYPVIWKNEPKSAVMISGNSFGSIHLLNHEGAHVLREKELRECFGEDRLKALLSEEAFNFISYRGQTENSFYVENKDGKAFIEHKGAGYSYRPVTADPFGFDHDLHAENHREALDITFDSAYPDALVQIAQLFQSRRAGDLVTGAKPGYDLRDFWEYPEHKGSHGSLDREHMMVPLLYNQQGWATHAARTADLFNTILKWKGKAVRETEGNSLF</sequence>
<dbReference type="SUPFAM" id="SSF53649">
    <property type="entry name" value="Alkaline phosphatase-like"/>
    <property type="match status" value="1"/>
</dbReference>
<accession>A0A2U2PM15</accession>
<dbReference type="AlphaFoldDB" id="A0A2U2PM15"/>
<dbReference type="PANTHER" id="PTHR10151">
    <property type="entry name" value="ECTONUCLEOTIDE PYROPHOSPHATASE/PHOSPHODIESTERASE"/>
    <property type="match status" value="1"/>
</dbReference>
<dbReference type="InterPro" id="IPR002591">
    <property type="entry name" value="Phosphodiest/P_Trfase"/>
</dbReference>
<dbReference type="Gene3D" id="3.40.720.10">
    <property type="entry name" value="Alkaline Phosphatase, subunit A"/>
    <property type="match status" value="1"/>
</dbReference>